<dbReference type="RefSeq" id="WP_323447244.1">
    <property type="nucleotide sequence ID" value="NZ_BSBI01000004.1"/>
</dbReference>
<evidence type="ECO:0000313" key="2">
    <source>
        <dbReference type="Proteomes" id="UP001291653"/>
    </source>
</evidence>
<sequence length="81" mass="9383">MRVLISLGVLVASPVLLTAGAPIRRRYLRYVYRDEAPHILDKQRSQVSAHYFVVTHPLLAWLCWPTEALARLIRRRGWTTS</sequence>
<evidence type="ECO:0000313" key="1">
    <source>
        <dbReference type="EMBL" id="GLF95183.1"/>
    </source>
</evidence>
<comment type="caution">
    <text evidence="1">The sequence shown here is derived from an EMBL/GenBank/DDBJ whole genome shotgun (WGS) entry which is preliminary data.</text>
</comment>
<keyword evidence="2" id="KW-1185">Reference proteome</keyword>
<dbReference type="Proteomes" id="UP001291653">
    <property type="component" value="Unassembled WGS sequence"/>
</dbReference>
<name>A0ABQ5NYE8_9ACTN</name>
<protein>
    <submittedName>
        <fullName evidence="1">Uncharacterized protein</fullName>
    </submittedName>
</protein>
<accession>A0ABQ5NYE8</accession>
<proteinExistence type="predicted"/>
<gene>
    <name evidence="1" type="ORF">SYYSPA8_12820</name>
</gene>
<organism evidence="1 2">
    <name type="scientific">Streptomyces yaizuensis</name>
    <dbReference type="NCBI Taxonomy" id="2989713"/>
    <lineage>
        <taxon>Bacteria</taxon>
        <taxon>Bacillati</taxon>
        <taxon>Actinomycetota</taxon>
        <taxon>Actinomycetes</taxon>
        <taxon>Kitasatosporales</taxon>
        <taxon>Streptomycetaceae</taxon>
        <taxon>Streptomyces</taxon>
    </lineage>
</organism>
<reference evidence="1 2" key="1">
    <citation type="submission" date="2022-10" db="EMBL/GenBank/DDBJ databases">
        <title>Draft genome sequence of Streptomyces sp. YSPA8.</title>
        <authorList>
            <person name="Moriuchi R."/>
            <person name="Dohra H."/>
            <person name="Yamamura H."/>
            <person name="Kodani S."/>
        </authorList>
    </citation>
    <scope>NUCLEOTIDE SEQUENCE [LARGE SCALE GENOMIC DNA]</scope>
    <source>
        <strain evidence="1 2">YSPA8</strain>
    </source>
</reference>
<dbReference type="EMBL" id="BSBI01000004">
    <property type="protein sequence ID" value="GLF95183.1"/>
    <property type="molecule type" value="Genomic_DNA"/>
</dbReference>